<dbReference type="GO" id="GO:0008270">
    <property type="term" value="F:zinc ion binding"/>
    <property type="evidence" value="ECO:0007669"/>
    <property type="project" value="UniProtKB-KW"/>
</dbReference>
<dbReference type="RefSeq" id="XP_002288621.1">
    <property type="nucleotide sequence ID" value="XM_002288585.1"/>
</dbReference>
<feature type="compositionally biased region" description="Basic and acidic residues" evidence="4">
    <location>
        <begin position="372"/>
        <end position="387"/>
    </location>
</feature>
<sequence>MVKLKASQGPLPGMILSYLSETDGGSSSKGIQMHLQKLDAKNEWSKSNVKSAINLLVSRGKIFKDGKKYAVASDEESSNSDDDSSSGISDDESEAKQQVVPIAERMRQSTLRVDTKSSDKVDYDDEIKRLEAELAAGSESDVDSEDIGSSSDNGDDDDEPKEKKKISFGENTTHTIPSATKRSKHSATVLDANRTSLGIICLSTVADERIEPLPASALPQNAPRKSINYASENNKKRKREQKQEHTINEGLKSAVHDLLSNYKTRSEFQQPPFYCRVCQHQSKDEAEFLAHKASDFHEVAMKEEKKKTYCKMCRKQMTSVVQFEEHLNSKPHKEQLDYLRGKQRSGMYQDGDGETSGRGGRGGHGGRGGKGGRFDNQGRGRGFDRGARGRGVRGNAFGRGRGFDRGGGGRGEEWSRRQWC</sequence>
<dbReference type="EMBL" id="CM000640">
    <property type="protein sequence ID" value="EED94057.1"/>
    <property type="molecule type" value="Genomic_DNA"/>
</dbReference>
<evidence type="ECO:0000256" key="3">
    <source>
        <dbReference type="ARBA" id="ARBA00022833"/>
    </source>
</evidence>
<dbReference type="Proteomes" id="UP000001449">
    <property type="component" value="Chromosome 3"/>
</dbReference>
<dbReference type="STRING" id="35128.B8BWM0"/>
<keyword evidence="7" id="KW-1185">Reference proteome</keyword>
<evidence type="ECO:0000313" key="7">
    <source>
        <dbReference type="Proteomes" id="UP000001449"/>
    </source>
</evidence>
<keyword evidence="2" id="KW-0863">Zinc-finger</keyword>
<feature type="region of interest" description="Disordered" evidence="4">
    <location>
        <begin position="133"/>
        <end position="186"/>
    </location>
</feature>
<dbReference type="PaxDb" id="35128-Thaps22045"/>
<gene>
    <name evidence="6" type="ORF">THAPSDRAFT_22045</name>
</gene>
<feature type="region of interest" description="Disordered" evidence="4">
    <location>
        <begin position="214"/>
        <end position="249"/>
    </location>
</feature>
<reference evidence="6 7" key="1">
    <citation type="journal article" date="2004" name="Science">
        <title>The genome of the diatom Thalassiosira pseudonana: ecology, evolution, and metabolism.</title>
        <authorList>
            <person name="Armbrust E.V."/>
            <person name="Berges J.A."/>
            <person name="Bowler C."/>
            <person name="Green B.R."/>
            <person name="Martinez D."/>
            <person name="Putnam N.H."/>
            <person name="Zhou S."/>
            <person name="Allen A.E."/>
            <person name="Apt K.E."/>
            <person name="Bechner M."/>
            <person name="Brzezinski M.A."/>
            <person name="Chaal B.K."/>
            <person name="Chiovitti A."/>
            <person name="Davis A.K."/>
            <person name="Demarest M.S."/>
            <person name="Detter J.C."/>
            <person name="Glavina T."/>
            <person name="Goodstein D."/>
            <person name="Hadi M.Z."/>
            <person name="Hellsten U."/>
            <person name="Hildebrand M."/>
            <person name="Jenkins B.D."/>
            <person name="Jurka J."/>
            <person name="Kapitonov V.V."/>
            <person name="Kroger N."/>
            <person name="Lau W.W."/>
            <person name="Lane T.W."/>
            <person name="Larimer F.W."/>
            <person name="Lippmeier J.C."/>
            <person name="Lucas S."/>
            <person name="Medina M."/>
            <person name="Montsant A."/>
            <person name="Obornik M."/>
            <person name="Parker M.S."/>
            <person name="Palenik B."/>
            <person name="Pazour G.J."/>
            <person name="Richardson P.M."/>
            <person name="Rynearson T.A."/>
            <person name="Saito M.A."/>
            <person name="Schwartz D.C."/>
            <person name="Thamatrakoln K."/>
            <person name="Valentin K."/>
            <person name="Vardi A."/>
            <person name="Wilkerson F.P."/>
            <person name="Rokhsar D.S."/>
        </authorList>
    </citation>
    <scope>NUCLEOTIDE SEQUENCE [LARGE SCALE GENOMIC DNA]</scope>
    <source>
        <strain evidence="6 7">CCMP1335</strain>
    </source>
</reference>
<dbReference type="KEGG" id="tps:THAPSDRAFT_22045"/>
<dbReference type="HOGENOM" id="CLU_654704_0_0_1"/>
<dbReference type="GO" id="GO:0003676">
    <property type="term" value="F:nucleic acid binding"/>
    <property type="evidence" value="ECO:0007669"/>
    <property type="project" value="InterPro"/>
</dbReference>
<feature type="region of interest" description="Disordered" evidence="4">
    <location>
        <begin position="344"/>
        <end position="420"/>
    </location>
</feature>
<keyword evidence="3" id="KW-0862">Zinc</keyword>
<feature type="compositionally biased region" description="Polar residues" evidence="4">
    <location>
        <begin position="169"/>
        <end position="180"/>
    </location>
</feature>
<feature type="compositionally biased region" description="Gly residues" evidence="4">
    <location>
        <begin position="354"/>
        <end position="371"/>
    </location>
</feature>
<evidence type="ECO:0000313" key="6">
    <source>
        <dbReference type="EMBL" id="EED94057.1"/>
    </source>
</evidence>
<feature type="compositionally biased region" description="Gly residues" evidence="4">
    <location>
        <begin position="397"/>
        <end position="409"/>
    </location>
</feature>
<dbReference type="eggNOG" id="ENOG502RRAS">
    <property type="taxonomic scope" value="Eukaryota"/>
</dbReference>
<dbReference type="GeneID" id="7443837"/>
<keyword evidence="1" id="KW-0479">Metal-binding</keyword>
<dbReference type="AlphaFoldDB" id="B8BWM0"/>
<evidence type="ECO:0000259" key="5">
    <source>
        <dbReference type="SMART" id="SM00451"/>
    </source>
</evidence>
<evidence type="ECO:0000256" key="4">
    <source>
        <dbReference type="SAM" id="MobiDB-lite"/>
    </source>
</evidence>
<name>B8BWM0_THAPS</name>
<feature type="compositionally biased region" description="Basic and acidic residues" evidence="4">
    <location>
        <begin position="410"/>
        <end position="420"/>
    </location>
</feature>
<dbReference type="InterPro" id="IPR003604">
    <property type="entry name" value="Matrin/U1-like-C_Znf_C2H2"/>
</dbReference>
<protein>
    <recommendedName>
        <fullName evidence="5">U1-type domain-containing protein</fullName>
    </recommendedName>
</protein>
<dbReference type="Gene3D" id="3.30.160.60">
    <property type="entry name" value="Classic Zinc Finger"/>
    <property type="match status" value="1"/>
</dbReference>
<dbReference type="Pfam" id="PF12171">
    <property type="entry name" value="zf-C2H2_jaz"/>
    <property type="match status" value="1"/>
</dbReference>
<dbReference type="SMART" id="SM00451">
    <property type="entry name" value="ZnF_U1"/>
    <property type="match status" value="2"/>
</dbReference>
<reference evidence="6 7" key="2">
    <citation type="journal article" date="2008" name="Nature">
        <title>The Phaeodactylum genome reveals the evolutionary history of diatom genomes.</title>
        <authorList>
            <person name="Bowler C."/>
            <person name="Allen A.E."/>
            <person name="Badger J.H."/>
            <person name="Grimwood J."/>
            <person name="Jabbari K."/>
            <person name="Kuo A."/>
            <person name="Maheswari U."/>
            <person name="Martens C."/>
            <person name="Maumus F."/>
            <person name="Otillar R.P."/>
            <person name="Rayko E."/>
            <person name="Salamov A."/>
            <person name="Vandepoele K."/>
            <person name="Beszteri B."/>
            <person name="Gruber A."/>
            <person name="Heijde M."/>
            <person name="Katinka M."/>
            <person name="Mock T."/>
            <person name="Valentin K."/>
            <person name="Verret F."/>
            <person name="Berges J.A."/>
            <person name="Brownlee C."/>
            <person name="Cadoret J.P."/>
            <person name="Chiovitti A."/>
            <person name="Choi C.J."/>
            <person name="Coesel S."/>
            <person name="De Martino A."/>
            <person name="Detter J.C."/>
            <person name="Durkin C."/>
            <person name="Falciatore A."/>
            <person name="Fournet J."/>
            <person name="Haruta M."/>
            <person name="Huysman M.J."/>
            <person name="Jenkins B.D."/>
            <person name="Jiroutova K."/>
            <person name="Jorgensen R.E."/>
            <person name="Joubert Y."/>
            <person name="Kaplan A."/>
            <person name="Kroger N."/>
            <person name="Kroth P.G."/>
            <person name="La Roche J."/>
            <person name="Lindquist E."/>
            <person name="Lommer M."/>
            <person name="Martin-Jezequel V."/>
            <person name="Lopez P.J."/>
            <person name="Lucas S."/>
            <person name="Mangogna M."/>
            <person name="McGinnis K."/>
            <person name="Medlin L.K."/>
            <person name="Montsant A."/>
            <person name="Oudot-Le Secq M.P."/>
            <person name="Napoli C."/>
            <person name="Obornik M."/>
            <person name="Parker M.S."/>
            <person name="Petit J.L."/>
            <person name="Porcel B.M."/>
            <person name="Poulsen N."/>
            <person name="Robison M."/>
            <person name="Rychlewski L."/>
            <person name="Rynearson T.A."/>
            <person name="Schmutz J."/>
            <person name="Shapiro H."/>
            <person name="Siaut M."/>
            <person name="Stanley M."/>
            <person name="Sussman M.R."/>
            <person name="Taylor A.R."/>
            <person name="Vardi A."/>
            <person name="von Dassow P."/>
            <person name="Vyverman W."/>
            <person name="Willis A."/>
            <person name="Wyrwicz L.S."/>
            <person name="Rokhsar D.S."/>
            <person name="Weissenbach J."/>
            <person name="Armbrust E.V."/>
            <person name="Green B.R."/>
            <person name="Van de Peer Y."/>
            <person name="Grigoriev I.V."/>
        </authorList>
    </citation>
    <scope>NUCLEOTIDE SEQUENCE [LARGE SCALE GENOMIC DNA]</scope>
    <source>
        <strain evidence="6 7">CCMP1335</strain>
    </source>
</reference>
<feature type="domain" description="U1-type" evidence="5">
    <location>
        <begin position="270"/>
        <end position="304"/>
    </location>
</feature>
<evidence type="ECO:0000256" key="1">
    <source>
        <dbReference type="ARBA" id="ARBA00022723"/>
    </source>
</evidence>
<dbReference type="InterPro" id="IPR036236">
    <property type="entry name" value="Znf_C2H2_sf"/>
</dbReference>
<accession>B8BWM0</accession>
<proteinExistence type="predicted"/>
<dbReference type="InParanoid" id="B8BWM0"/>
<dbReference type="InterPro" id="IPR022755">
    <property type="entry name" value="Znf_C2H2_jaz"/>
</dbReference>
<feature type="domain" description="U1-type" evidence="5">
    <location>
        <begin position="305"/>
        <end position="339"/>
    </location>
</feature>
<dbReference type="SUPFAM" id="SSF57667">
    <property type="entry name" value="beta-beta-alpha zinc fingers"/>
    <property type="match status" value="1"/>
</dbReference>
<organism evidence="6 7">
    <name type="scientific">Thalassiosira pseudonana</name>
    <name type="common">Marine diatom</name>
    <name type="synonym">Cyclotella nana</name>
    <dbReference type="NCBI Taxonomy" id="35128"/>
    <lineage>
        <taxon>Eukaryota</taxon>
        <taxon>Sar</taxon>
        <taxon>Stramenopiles</taxon>
        <taxon>Ochrophyta</taxon>
        <taxon>Bacillariophyta</taxon>
        <taxon>Coscinodiscophyceae</taxon>
        <taxon>Thalassiosirophycidae</taxon>
        <taxon>Thalassiosirales</taxon>
        <taxon>Thalassiosiraceae</taxon>
        <taxon>Thalassiosira</taxon>
    </lineage>
</organism>
<feature type="compositionally biased region" description="Acidic residues" evidence="4">
    <location>
        <begin position="73"/>
        <end position="93"/>
    </location>
</feature>
<feature type="region of interest" description="Disordered" evidence="4">
    <location>
        <begin position="68"/>
        <end position="120"/>
    </location>
</feature>
<evidence type="ECO:0000256" key="2">
    <source>
        <dbReference type="ARBA" id="ARBA00022771"/>
    </source>
</evidence>